<dbReference type="PROSITE" id="PS00888">
    <property type="entry name" value="CNMP_BINDING_1"/>
    <property type="match status" value="1"/>
</dbReference>
<dbReference type="GO" id="GO:0003677">
    <property type="term" value="F:DNA binding"/>
    <property type="evidence" value="ECO:0007669"/>
    <property type="project" value="UniProtKB-KW"/>
</dbReference>
<feature type="domain" description="Cyclic nucleotide-binding" evidence="4">
    <location>
        <begin position="14"/>
        <end position="133"/>
    </location>
</feature>
<evidence type="ECO:0000259" key="5">
    <source>
        <dbReference type="PROSITE" id="PS51063"/>
    </source>
</evidence>
<dbReference type="SUPFAM" id="SSF46785">
    <property type="entry name" value="Winged helix' DNA-binding domain"/>
    <property type="match status" value="1"/>
</dbReference>
<sequence length="246" mass="27179">MLQQQLIYIRRLPLFRNMTSGHFEELMQGATIAQFSAGDVLIEQGAPADHLFVVIEGAIEMYAKWKGRECTMGVIRPVETFILAACIKNAPFLMSARALQPARVVLLPAPDLRAIFRRDPDFAVTIIDELAGDFRRMVRHAKGLKLRNTRERIAAYLLDQSRLVDNADQYQLQVEKRHVASFLGMTPENLSRGLRSLVEEGVSVTGQSVTITDRARLLAFVQPDILIDGPDAPGGSSGVGLPGPLT</sequence>
<evidence type="ECO:0000256" key="3">
    <source>
        <dbReference type="ARBA" id="ARBA00023163"/>
    </source>
</evidence>
<reference evidence="6 7" key="1">
    <citation type="submission" date="2019-04" db="EMBL/GenBank/DDBJ databases">
        <title>Draft genome sequence of Gemmobacter aestuarii sp. nov.</title>
        <authorList>
            <person name="Hameed A."/>
            <person name="Lin S.-Y."/>
            <person name="Shahina M."/>
            <person name="Lai W.-A."/>
            <person name="Young C.-C."/>
        </authorList>
    </citation>
    <scope>NUCLEOTIDE SEQUENCE [LARGE SCALE GENOMIC DNA]</scope>
    <source>
        <strain evidence="6 7">CC-PW-75</strain>
    </source>
</reference>
<protein>
    <submittedName>
        <fullName evidence="6">Cyclic nucleotide-binding domain-containing protein</fullName>
    </submittedName>
</protein>
<dbReference type="SUPFAM" id="SSF51206">
    <property type="entry name" value="cAMP-binding domain-like"/>
    <property type="match status" value="1"/>
</dbReference>
<dbReference type="InterPro" id="IPR000595">
    <property type="entry name" value="cNMP-bd_dom"/>
</dbReference>
<dbReference type="Pfam" id="PF13545">
    <property type="entry name" value="HTH_Crp_2"/>
    <property type="match status" value="1"/>
</dbReference>
<gene>
    <name evidence="6" type="ORF">E7811_14905</name>
</gene>
<keyword evidence="3" id="KW-0804">Transcription</keyword>
<dbReference type="Gene3D" id="1.10.10.10">
    <property type="entry name" value="Winged helix-like DNA-binding domain superfamily/Winged helix DNA-binding domain"/>
    <property type="match status" value="1"/>
</dbReference>
<dbReference type="RefSeq" id="WP_136395451.1">
    <property type="nucleotide sequence ID" value="NZ_SSND01000004.1"/>
</dbReference>
<dbReference type="InterPro" id="IPR018490">
    <property type="entry name" value="cNMP-bd_dom_sf"/>
</dbReference>
<dbReference type="GO" id="GO:0003700">
    <property type="term" value="F:DNA-binding transcription factor activity"/>
    <property type="evidence" value="ECO:0007669"/>
    <property type="project" value="TreeGrafter"/>
</dbReference>
<dbReference type="Proteomes" id="UP000309450">
    <property type="component" value="Unassembled WGS sequence"/>
</dbReference>
<dbReference type="EMBL" id="SSND01000004">
    <property type="protein sequence ID" value="THD82342.1"/>
    <property type="molecule type" value="Genomic_DNA"/>
</dbReference>
<dbReference type="PANTHER" id="PTHR24567:SF26">
    <property type="entry name" value="REGULATORY PROTEIN YEIL"/>
    <property type="match status" value="1"/>
</dbReference>
<dbReference type="InterPro" id="IPR014710">
    <property type="entry name" value="RmlC-like_jellyroll"/>
</dbReference>
<name>A0A4S3MK60_9RHOB</name>
<organism evidence="6 7">
    <name type="scientific">Aliigemmobacter aestuarii</name>
    <dbReference type="NCBI Taxonomy" id="1445661"/>
    <lineage>
        <taxon>Bacteria</taxon>
        <taxon>Pseudomonadati</taxon>
        <taxon>Pseudomonadota</taxon>
        <taxon>Alphaproteobacteria</taxon>
        <taxon>Rhodobacterales</taxon>
        <taxon>Paracoccaceae</taxon>
        <taxon>Aliigemmobacter</taxon>
    </lineage>
</organism>
<accession>A0A4S3MK60</accession>
<dbReference type="AlphaFoldDB" id="A0A4S3MK60"/>
<dbReference type="InterPro" id="IPR018488">
    <property type="entry name" value="cNMP-bd_CS"/>
</dbReference>
<dbReference type="SMART" id="SM00419">
    <property type="entry name" value="HTH_CRP"/>
    <property type="match status" value="1"/>
</dbReference>
<dbReference type="PROSITE" id="PS51063">
    <property type="entry name" value="HTH_CRP_2"/>
    <property type="match status" value="1"/>
</dbReference>
<dbReference type="InterPro" id="IPR050397">
    <property type="entry name" value="Env_Response_Regulators"/>
</dbReference>
<dbReference type="SMART" id="SM00100">
    <property type="entry name" value="cNMP"/>
    <property type="match status" value="1"/>
</dbReference>
<dbReference type="InterPro" id="IPR012318">
    <property type="entry name" value="HTH_CRP"/>
</dbReference>
<dbReference type="InterPro" id="IPR036388">
    <property type="entry name" value="WH-like_DNA-bd_sf"/>
</dbReference>
<proteinExistence type="predicted"/>
<dbReference type="PANTHER" id="PTHR24567">
    <property type="entry name" value="CRP FAMILY TRANSCRIPTIONAL REGULATORY PROTEIN"/>
    <property type="match status" value="1"/>
</dbReference>
<dbReference type="OrthoDB" id="190787at2"/>
<evidence type="ECO:0000313" key="6">
    <source>
        <dbReference type="EMBL" id="THD82342.1"/>
    </source>
</evidence>
<dbReference type="CDD" id="cd00038">
    <property type="entry name" value="CAP_ED"/>
    <property type="match status" value="1"/>
</dbReference>
<evidence type="ECO:0000256" key="1">
    <source>
        <dbReference type="ARBA" id="ARBA00023015"/>
    </source>
</evidence>
<dbReference type="Gene3D" id="2.60.120.10">
    <property type="entry name" value="Jelly Rolls"/>
    <property type="match status" value="1"/>
</dbReference>
<dbReference type="NCBIfam" id="NF006901">
    <property type="entry name" value="PRK09392.1"/>
    <property type="match status" value="1"/>
</dbReference>
<keyword evidence="2" id="KW-0238">DNA-binding</keyword>
<evidence type="ECO:0000256" key="2">
    <source>
        <dbReference type="ARBA" id="ARBA00023125"/>
    </source>
</evidence>
<dbReference type="InterPro" id="IPR036390">
    <property type="entry name" value="WH_DNA-bd_sf"/>
</dbReference>
<evidence type="ECO:0000259" key="4">
    <source>
        <dbReference type="PROSITE" id="PS50042"/>
    </source>
</evidence>
<dbReference type="GO" id="GO:0005829">
    <property type="term" value="C:cytosol"/>
    <property type="evidence" value="ECO:0007669"/>
    <property type="project" value="TreeGrafter"/>
</dbReference>
<keyword evidence="7" id="KW-1185">Reference proteome</keyword>
<comment type="caution">
    <text evidence="6">The sequence shown here is derived from an EMBL/GenBank/DDBJ whole genome shotgun (WGS) entry which is preliminary data.</text>
</comment>
<evidence type="ECO:0000313" key="7">
    <source>
        <dbReference type="Proteomes" id="UP000309450"/>
    </source>
</evidence>
<keyword evidence="1" id="KW-0805">Transcription regulation</keyword>
<dbReference type="Pfam" id="PF00027">
    <property type="entry name" value="cNMP_binding"/>
    <property type="match status" value="1"/>
</dbReference>
<feature type="domain" description="HTH crp-type" evidence="5">
    <location>
        <begin position="147"/>
        <end position="215"/>
    </location>
</feature>
<dbReference type="PROSITE" id="PS50042">
    <property type="entry name" value="CNMP_BINDING_3"/>
    <property type="match status" value="1"/>
</dbReference>